<evidence type="ECO:0000259" key="1">
    <source>
        <dbReference type="Pfam" id="PF07755"/>
    </source>
</evidence>
<evidence type="ECO:0000313" key="3">
    <source>
        <dbReference type="EMBL" id="CAB4576527.1"/>
    </source>
</evidence>
<name>A0A6J6EKB2_9ZZZZ</name>
<dbReference type="InterPro" id="IPR035402">
    <property type="entry name" value="DgcN-like_N"/>
</dbReference>
<dbReference type="Gene3D" id="3.40.50.300">
    <property type="entry name" value="P-loop containing nucleotide triphosphate hydrolases"/>
    <property type="match status" value="1"/>
</dbReference>
<feature type="domain" description="D-glutamate N-acetyltransferase-like N-terminal" evidence="2">
    <location>
        <begin position="50"/>
        <end position="128"/>
    </location>
</feature>
<protein>
    <submittedName>
        <fullName evidence="3">Unannotated protein</fullName>
    </submittedName>
</protein>
<sequence length="337" mass="35250">MPTLAIQAPYLLFLGSEKSPTYAKTAAGLAHWRPELCMGQLRLTPDTVDLGLPDYDVTEAAAKGAQTLVIGTAVVGGAIPEGWIQLLVDALQAGLDVAAGVHTRLSSIDRLVEAATHSGRKLIDVRVPPPHIPVGTGEKRSGKRLLTVGTDCALGKKYTALALEREMKARGLNVDFRATGQTGIMISGSGIPVDAVVADFVSGAAEMVSPSNDADHWDVIEGQGSVFHPGYSAVSVGLLVGSQPDAFVVCTEAGRTQIKGWPSFELPSIGAVIQRTLDIGAQVNPSIRCVGISVNTSMLSELERAEYLAQLSSDYGLPAVDPIALGVGSLVDFLAED</sequence>
<dbReference type="PIRSF" id="PIRSF026760">
    <property type="entry name" value="UCP026760"/>
    <property type="match status" value="1"/>
</dbReference>
<gene>
    <name evidence="3" type="ORF">UFOPK1684_01079</name>
</gene>
<evidence type="ECO:0000259" key="2">
    <source>
        <dbReference type="Pfam" id="PF17396"/>
    </source>
</evidence>
<dbReference type="Pfam" id="PF17396">
    <property type="entry name" value="DUF1611_N"/>
    <property type="match status" value="1"/>
</dbReference>
<dbReference type="SUPFAM" id="SSF52540">
    <property type="entry name" value="P-loop containing nucleoside triphosphate hydrolases"/>
    <property type="match status" value="1"/>
</dbReference>
<dbReference type="Pfam" id="PF07755">
    <property type="entry name" value="DUF1611"/>
    <property type="match status" value="1"/>
</dbReference>
<proteinExistence type="predicted"/>
<dbReference type="InterPro" id="IPR035086">
    <property type="entry name" value="DgcN-like_C"/>
</dbReference>
<reference evidence="3" key="1">
    <citation type="submission" date="2020-05" db="EMBL/GenBank/DDBJ databases">
        <authorList>
            <person name="Chiriac C."/>
            <person name="Salcher M."/>
            <person name="Ghai R."/>
            <person name="Kavagutti S V."/>
        </authorList>
    </citation>
    <scope>NUCLEOTIDE SEQUENCE</scope>
</reference>
<dbReference type="EMBL" id="CAEZTM010000053">
    <property type="protein sequence ID" value="CAB4576527.1"/>
    <property type="molecule type" value="Genomic_DNA"/>
</dbReference>
<accession>A0A6J6EKB2</accession>
<dbReference type="Gene3D" id="3.40.50.720">
    <property type="entry name" value="NAD(P)-binding Rossmann-like Domain"/>
    <property type="match status" value="1"/>
</dbReference>
<dbReference type="PANTHER" id="PTHR40690:SF1">
    <property type="entry name" value="DUF1611 DOMAIN-CONTAINING PROTEIN"/>
    <property type="match status" value="1"/>
</dbReference>
<dbReference type="InterPro" id="IPR027417">
    <property type="entry name" value="P-loop_NTPase"/>
</dbReference>
<organism evidence="3">
    <name type="scientific">freshwater metagenome</name>
    <dbReference type="NCBI Taxonomy" id="449393"/>
    <lineage>
        <taxon>unclassified sequences</taxon>
        <taxon>metagenomes</taxon>
        <taxon>ecological metagenomes</taxon>
    </lineage>
</organism>
<dbReference type="InterPro" id="IPR011669">
    <property type="entry name" value="DgcN-like"/>
</dbReference>
<feature type="domain" description="D-glutamate N-acetyltransferase-like C-terminal" evidence="1">
    <location>
        <begin position="134"/>
        <end position="331"/>
    </location>
</feature>
<dbReference type="AlphaFoldDB" id="A0A6J6EKB2"/>
<dbReference type="PANTHER" id="PTHR40690">
    <property type="entry name" value="GLL3100 PROTEIN"/>
    <property type="match status" value="1"/>
</dbReference>